<dbReference type="Proteomes" id="UP000320551">
    <property type="component" value="Unassembled WGS sequence"/>
</dbReference>
<evidence type="ECO:0000259" key="1">
    <source>
        <dbReference type="Pfam" id="PF05050"/>
    </source>
</evidence>
<dbReference type="InterPro" id="IPR006342">
    <property type="entry name" value="FkbM_mtfrase"/>
</dbReference>
<dbReference type="SUPFAM" id="SSF53335">
    <property type="entry name" value="S-adenosyl-L-methionine-dependent methyltransferases"/>
    <property type="match status" value="1"/>
</dbReference>
<dbReference type="AlphaFoldDB" id="A0A552DUI4"/>
<reference evidence="2 3" key="1">
    <citation type="submission" date="2019-01" db="EMBL/GenBank/DDBJ databases">
        <title>Coherence of Microcystis species and biogeography revealed through population genomics.</title>
        <authorList>
            <person name="Perez-Carrascal O.M."/>
            <person name="Terrat Y."/>
            <person name="Giani A."/>
            <person name="Fortin N."/>
            <person name="Tromas N."/>
            <person name="Shapiro B.J."/>
        </authorList>
    </citation>
    <scope>NUCLEOTIDE SEQUENCE [LARGE SCALE GENOMIC DNA]</scope>
    <source>
        <strain evidence="2">Ma_QC_B_20070730_S2</strain>
    </source>
</reference>
<proteinExistence type="predicted"/>
<comment type="caution">
    <text evidence="2">The sequence shown here is derived from an EMBL/GenBank/DDBJ whole genome shotgun (WGS) entry which is preliminary data.</text>
</comment>
<evidence type="ECO:0000313" key="2">
    <source>
        <dbReference type="EMBL" id="TRU25905.1"/>
    </source>
</evidence>
<dbReference type="EMBL" id="SFBK01000119">
    <property type="protein sequence ID" value="TRU25905.1"/>
    <property type="molecule type" value="Genomic_DNA"/>
</dbReference>
<protein>
    <recommendedName>
        <fullName evidence="1">Methyltransferase FkbM domain-containing protein</fullName>
    </recommendedName>
</protein>
<sequence>MTTQINSSPKDEFVKPSNWLLDYGKNVYSQTGEDGVIEKILDILPDRDSWCVEFGAWDGVHLSNTCNLIENQNYSAVLIEGSSSKFNDLKARFAQNPKIIPVNRFVGWESSDNLDSILADTPIPTDFDFLSIDVDGNDYHIWNAVKVYRPKLICIEFNPTIPTEVDFIQPANPKISQGSSLLALVKLAQSKGYELICCLRQNGFFIKSEYFNLFEIHDNSPFTLRTDLSLLTYLFCGYDGQIFLRGSRKLPWHGCRLKEEKMQVIPKVFRQYNGGSLNVLFKIYRSLMGLDLRG</sequence>
<dbReference type="InterPro" id="IPR029063">
    <property type="entry name" value="SAM-dependent_MTases_sf"/>
</dbReference>
<feature type="domain" description="Methyltransferase FkbM" evidence="1">
    <location>
        <begin position="113"/>
        <end position="176"/>
    </location>
</feature>
<dbReference type="Pfam" id="PF05050">
    <property type="entry name" value="Methyltransf_21"/>
    <property type="match status" value="1"/>
</dbReference>
<gene>
    <name evidence="2" type="ORF">EWV80_08970</name>
</gene>
<accession>A0A552DUI4</accession>
<name>A0A552DUI4_MICAE</name>
<evidence type="ECO:0000313" key="3">
    <source>
        <dbReference type="Proteomes" id="UP000320551"/>
    </source>
</evidence>
<organism evidence="2 3">
    <name type="scientific">Microcystis aeruginosa Ma_QC_B_20070730_S2</name>
    <dbReference type="NCBI Taxonomy" id="2486256"/>
    <lineage>
        <taxon>Bacteria</taxon>
        <taxon>Bacillati</taxon>
        <taxon>Cyanobacteriota</taxon>
        <taxon>Cyanophyceae</taxon>
        <taxon>Oscillatoriophycideae</taxon>
        <taxon>Chroococcales</taxon>
        <taxon>Microcystaceae</taxon>
        <taxon>Microcystis</taxon>
    </lineage>
</organism>